<dbReference type="AlphaFoldDB" id="A0A3M8SSZ0"/>
<organism evidence="3 4">
    <name type="scientific">Montanilutibacter psychrotolerans</name>
    <dbReference type="NCBI Taxonomy" id="1327343"/>
    <lineage>
        <taxon>Bacteria</taxon>
        <taxon>Pseudomonadati</taxon>
        <taxon>Pseudomonadota</taxon>
        <taxon>Gammaproteobacteria</taxon>
        <taxon>Lysobacterales</taxon>
        <taxon>Lysobacteraceae</taxon>
        <taxon>Montanilutibacter</taxon>
    </lineage>
</organism>
<dbReference type="EMBL" id="RIBS01000004">
    <property type="protein sequence ID" value="RNF83815.1"/>
    <property type="molecule type" value="Genomic_DNA"/>
</dbReference>
<name>A0A3M8SSZ0_9GAMM</name>
<feature type="region of interest" description="Disordered" evidence="1">
    <location>
        <begin position="292"/>
        <end position="358"/>
    </location>
</feature>
<keyword evidence="2" id="KW-0472">Membrane</keyword>
<proteinExistence type="predicted"/>
<evidence type="ECO:0000256" key="1">
    <source>
        <dbReference type="SAM" id="MobiDB-lite"/>
    </source>
</evidence>
<sequence length="582" mass="63180">MKIEALTVALRPRTAWEAVELGTALVRTHAGAVWKPWLLLSVPVLLLLNLLTWSIGAVWLAGLLMWWLKPVFDQSVLFVLSRAVFGDVPGTGAAVAAPWRWGRHWWLPYLTWRRLSPARSLYLPVDLLEGARGDVARQRRSAIGAPVYGVAALLTAVCLEFIAALAIGIVLSVWMFVPEQWLPESARWAGALLESAPDWLMITFNLVAWAATCVIEPFYVGAGLGLYLNRRTEIEAWDIEIVLRRLRTRLTAAAPLALVLVLAVLAAGLLPMAPARAQDAAIAPSTAPSSGARALPVVAPSPGTPTNAPALPPERDESSEDDDAGRVAEAAAAGEEADAAAAAGKKKPRRKAEVVRPPTLPPVFGPQFVDDAGLRKAVKQAYADPSVTPKRKVMRWQPREKDTPSDKKIRNPAMEKFLAALAGAAAAIGEYGLWVLLGLLVLALLVTAPRWLPWLRTGVSMPRRQHGHVHEQDAPPPAPLPEDPVSAIRRLWLAGRARDALALMYRASVAAMSVRADVMLVPGATEAQCLRASRRMPEAADREAFADAVRLWQYAAYAGRLPTQDEFDGVLGACRQRFGWPA</sequence>
<protein>
    <submittedName>
        <fullName evidence="3">DUF4129 domain-containing protein</fullName>
    </submittedName>
</protein>
<feature type="region of interest" description="Disordered" evidence="1">
    <location>
        <begin position="389"/>
        <end position="408"/>
    </location>
</feature>
<keyword evidence="4" id="KW-1185">Reference proteome</keyword>
<feature type="transmembrane region" description="Helical" evidence="2">
    <location>
        <begin position="147"/>
        <end position="177"/>
    </location>
</feature>
<feature type="transmembrane region" description="Helical" evidence="2">
    <location>
        <begin position="417"/>
        <end position="446"/>
    </location>
</feature>
<dbReference type="Proteomes" id="UP000267049">
    <property type="component" value="Unassembled WGS sequence"/>
</dbReference>
<dbReference type="RefSeq" id="WP_123088072.1">
    <property type="nucleotide sequence ID" value="NZ_RIBS01000004.1"/>
</dbReference>
<feature type="transmembrane region" description="Helical" evidence="2">
    <location>
        <begin position="206"/>
        <end position="229"/>
    </location>
</feature>
<dbReference type="OrthoDB" id="183980at2"/>
<gene>
    <name evidence="3" type="ORF">EER27_10660</name>
</gene>
<reference evidence="3 4" key="1">
    <citation type="submission" date="2018-11" db="EMBL/GenBank/DDBJ databases">
        <title>Lysobacter cryohumiis sp. nov., isolated from soil in the Tianshan Mountains, Xinjiang, China.</title>
        <authorList>
            <person name="Luo Y."/>
            <person name="Sheng H."/>
        </authorList>
    </citation>
    <scope>NUCLEOTIDE SEQUENCE [LARGE SCALE GENOMIC DNA]</scope>
    <source>
        <strain evidence="3 4">ZS60</strain>
    </source>
</reference>
<feature type="compositionally biased region" description="Low complexity" evidence="1">
    <location>
        <begin position="327"/>
        <end position="343"/>
    </location>
</feature>
<feature type="transmembrane region" description="Helical" evidence="2">
    <location>
        <begin position="44"/>
        <end position="68"/>
    </location>
</feature>
<evidence type="ECO:0000313" key="4">
    <source>
        <dbReference type="Proteomes" id="UP000267049"/>
    </source>
</evidence>
<comment type="caution">
    <text evidence="3">The sequence shown here is derived from an EMBL/GenBank/DDBJ whole genome shotgun (WGS) entry which is preliminary data.</text>
</comment>
<accession>A0A3M8SSZ0</accession>
<keyword evidence="2" id="KW-0812">Transmembrane</keyword>
<evidence type="ECO:0000256" key="2">
    <source>
        <dbReference type="SAM" id="Phobius"/>
    </source>
</evidence>
<evidence type="ECO:0000313" key="3">
    <source>
        <dbReference type="EMBL" id="RNF83815.1"/>
    </source>
</evidence>
<feature type="compositionally biased region" description="Basic and acidic residues" evidence="1">
    <location>
        <begin position="397"/>
        <end position="408"/>
    </location>
</feature>
<feature type="transmembrane region" description="Helical" evidence="2">
    <location>
        <begin position="250"/>
        <end position="270"/>
    </location>
</feature>
<keyword evidence="2" id="KW-1133">Transmembrane helix</keyword>